<reference evidence="6" key="1">
    <citation type="journal article" date="2019" name="Sci. Rep.">
        <title>Draft genome of Tanacetum cinerariifolium, the natural source of mosquito coil.</title>
        <authorList>
            <person name="Yamashiro T."/>
            <person name="Shiraishi A."/>
            <person name="Satake H."/>
            <person name="Nakayama K."/>
        </authorList>
    </citation>
    <scope>NUCLEOTIDE SEQUENCE</scope>
</reference>
<dbReference type="InterPro" id="IPR025724">
    <property type="entry name" value="GAG-pre-integrase_dom"/>
</dbReference>
<dbReference type="InterPro" id="IPR036875">
    <property type="entry name" value="Znf_CCHC_sf"/>
</dbReference>
<dbReference type="PROSITE" id="PS50158">
    <property type="entry name" value="ZF_CCHC"/>
    <property type="match status" value="1"/>
</dbReference>
<dbReference type="GO" id="GO:0003676">
    <property type="term" value="F:nucleic acid binding"/>
    <property type="evidence" value="ECO:0007669"/>
    <property type="project" value="InterPro"/>
</dbReference>
<evidence type="ECO:0000313" key="6">
    <source>
        <dbReference type="EMBL" id="GEU59289.1"/>
    </source>
</evidence>
<dbReference type="Gene3D" id="3.30.420.10">
    <property type="entry name" value="Ribonuclease H-like superfamily/Ribonuclease H"/>
    <property type="match status" value="1"/>
</dbReference>
<keyword evidence="3" id="KW-0862">Zinc</keyword>
<comment type="caution">
    <text evidence="6">The sequence shown here is derived from an EMBL/GenBank/DDBJ whole genome shotgun (WGS) entry which is preliminary data.</text>
</comment>
<keyword evidence="2" id="KW-0378">Hydrolase</keyword>
<evidence type="ECO:0000259" key="5">
    <source>
        <dbReference type="PROSITE" id="PS50158"/>
    </source>
</evidence>
<evidence type="ECO:0000256" key="1">
    <source>
        <dbReference type="ARBA" id="ARBA00022723"/>
    </source>
</evidence>
<feature type="region of interest" description="Disordered" evidence="4">
    <location>
        <begin position="899"/>
        <end position="931"/>
    </location>
</feature>
<feature type="compositionally biased region" description="Low complexity" evidence="4">
    <location>
        <begin position="326"/>
        <end position="349"/>
    </location>
</feature>
<dbReference type="InterPro" id="IPR012337">
    <property type="entry name" value="RNaseH-like_sf"/>
</dbReference>
<dbReference type="Pfam" id="PF07727">
    <property type="entry name" value="RVT_2"/>
    <property type="match status" value="1"/>
</dbReference>
<accession>A0A6L2LDS7</accession>
<keyword evidence="1" id="KW-0479">Metal-binding</keyword>
<dbReference type="InterPro" id="IPR039537">
    <property type="entry name" value="Retrotran_Ty1/copia-like"/>
</dbReference>
<dbReference type="GO" id="GO:0008270">
    <property type="term" value="F:zinc ion binding"/>
    <property type="evidence" value="ECO:0007669"/>
    <property type="project" value="UniProtKB-KW"/>
</dbReference>
<feature type="domain" description="CCHC-type" evidence="5">
    <location>
        <begin position="158"/>
        <end position="173"/>
    </location>
</feature>
<feature type="non-terminal residue" evidence="6">
    <location>
        <position position="1"/>
    </location>
</feature>
<dbReference type="InterPro" id="IPR001878">
    <property type="entry name" value="Znf_CCHC"/>
</dbReference>
<gene>
    <name evidence="6" type="ORF">Tci_031267</name>
</gene>
<proteinExistence type="predicted"/>
<dbReference type="GO" id="GO:0016787">
    <property type="term" value="F:hydrolase activity"/>
    <property type="evidence" value="ECO:0007669"/>
    <property type="project" value="UniProtKB-KW"/>
</dbReference>
<dbReference type="PANTHER" id="PTHR42648">
    <property type="entry name" value="TRANSPOSASE, PUTATIVE-RELATED"/>
    <property type="match status" value="1"/>
</dbReference>
<feature type="region of interest" description="Disordered" evidence="4">
    <location>
        <begin position="312"/>
        <end position="354"/>
    </location>
</feature>
<dbReference type="InterPro" id="IPR036397">
    <property type="entry name" value="RNaseH_sf"/>
</dbReference>
<organism evidence="6">
    <name type="scientific">Tanacetum cinerariifolium</name>
    <name type="common">Dalmatian daisy</name>
    <name type="synonym">Chrysanthemum cinerariifolium</name>
    <dbReference type="NCBI Taxonomy" id="118510"/>
    <lineage>
        <taxon>Eukaryota</taxon>
        <taxon>Viridiplantae</taxon>
        <taxon>Streptophyta</taxon>
        <taxon>Embryophyta</taxon>
        <taxon>Tracheophyta</taxon>
        <taxon>Spermatophyta</taxon>
        <taxon>Magnoliopsida</taxon>
        <taxon>eudicotyledons</taxon>
        <taxon>Gunneridae</taxon>
        <taxon>Pentapetalae</taxon>
        <taxon>asterids</taxon>
        <taxon>campanulids</taxon>
        <taxon>Asterales</taxon>
        <taxon>Asteraceae</taxon>
        <taxon>Asteroideae</taxon>
        <taxon>Anthemideae</taxon>
        <taxon>Anthemidinae</taxon>
        <taxon>Tanacetum</taxon>
    </lineage>
</organism>
<dbReference type="SUPFAM" id="SSF53098">
    <property type="entry name" value="Ribonuclease H-like"/>
    <property type="match status" value="1"/>
</dbReference>
<keyword evidence="3" id="KW-0863">Zinc-finger</keyword>
<name>A0A6L2LDS7_TANCI</name>
<evidence type="ECO:0000256" key="2">
    <source>
        <dbReference type="ARBA" id="ARBA00022801"/>
    </source>
</evidence>
<dbReference type="SUPFAM" id="SSF57756">
    <property type="entry name" value="Retrovirus zinc finger-like domains"/>
    <property type="match status" value="1"/>
</dbReference>
<evidence type="ECO:0000256" key="4">
    <source>
        <dbReference type="SAM" id="MobiDB-lite"/>
    </source>
</evidence>
<dbReference type="Gene3D" id="4.10.60.10">
    <property type="entry name" value="Zinc finger, CCHC-type"/>
    <property type="match status" value="1"/>
</dbReference>
<protein>
    <submittedName>
        <fullName evidence="6">Retrovirus-related Pol polyprotein from transposon TNT 1-94</fullName>
    </submittedName>
</protein>
<sequence length="1474" mass="167986">LQKLVSQLETHGVSLSQEDVNLKFLHSLPSEWKTHTLIWQNKTDLEDKSLDDLFNSLKIYESEVKHTSSLGTDSQNLAFVSSTLADSTNDSVSVAVNVSSVDNKDLKQIDADDLEEIDLKWQMAMLTMRVRKFLQKTGRNLGVNGPTSMGFDMAKVECYNCHRKGHFDRECRSLKDSRRIAVAEPQRRSVPLRRNLQTLHSWLSHPLPLIHLLTVSNNDSWPPSNLYDRFVPSGGYHVVPPPMSGTFMPPKPDLVFHTPPSDKNEHLAFNVQLSPTKPEQALSSRPSAPIIKDWVSDSEEDDIPQVTKDVPSFAQSPELVKSPRHSSLLSLPPMSVSPPVSLRTHSPSKGSKKTKKTCFVWKSETYLIKDCDFHARKLAQKSYASRDIHKQYAPMNHSKFPLHKVSAATPSKSQPVLTTAARPGNPQQALKDKGVIDSRCFRHMTGNMSYLSDFEEINGGYVAFGDYSKENFLATFTPQTQLTPEQIFWSKDVLKMKVEALKEQAKAAKAVKALTVKRITPTGLTKVEMGFEQTKECYLTEVIPFFKTLKEHFKGIQKALTKEIKEMKTIFNELEAEVDQNIVNRKCDEIERKNLLITNDTLITNCLSKEVFYIVTNSELNVSRFSEMHDAYTFVQARCLELEIELSKLKDKIQKDDHDVMDGPDFDSVFEIKKLKASIQGKDNAIRKITQLTKKVSVLQEQNELFRVENVKVKQHYKELHDSIKIMHTKHIDQTTALLTENENLKVQINAKLKCVTIDSVTLKVLAPDMYAIDVEPIPPRLRNNREVHLDYLKHLKGSVETLREIVEEAKVKRPLDRSLASTCLYTKHSQELLEYVIGTCPKDFNKQDKKQATTLLTRKKQVTFVDQCETSNNNTHKHVEQQTTQKTYVHMIPSTRVNSCTNAGGSKPRSNTKKNRISSATSVNRKTLEDYPKTNKSNFQKLNRDISRLRNFMKKFIEIVRFRNDHFGAIMGSVDYVIGDSVISKVYYVEGLGHNLFFVRQFCNFDLEVAFKKHSFEDMMKSSLICFLSKASKTKSWLWHRRLNHLNFGTINNLTRKDLVRGLPRLKFEKDHLYSACQLGKSKKAYPLTQNKNTNLEVLNTLHMDLYGPMRLHIINGKKYVLVIVDDYTQFTWVKFLRLKDETSEVVIKFLKQIQVGLNKTVRFILLRTPQQNGVVERRNRTLVEAARTMLIFSKALITLCTPTNKELEILFQHMFDEYLEPPRIERPVSPALAVLVLVNSASIPSSTSIDQDAPSLSHSSSSLALQSPCLYQGVAAESTLMNENPFAHVDNDPFINIFALEPNFEASSSEDASSTKSTYGYRQEEGIDFKESFALVARIGAIRIFIANAASKNMTIYQMDVKTAFPNGELKEEVYVSQPMGFVDPDHPTHVYRIKKALYGLKQAHRAWYDTLSWFLLDTKFSKGVVDPTLFTQKTGKHILVQIYVDAIIFSSTDPKACDIFSSETILNFKCQ</sequence>
<dbReference type="Pfam" id="PF13976">
    <property type="entry name" value="gag_pre-integrs"/>
    <property type="match status" value="1"/>
</dbReference>
<dbReference type="EMBL" id="BKCJ010004147">
    <property type="protein sequence ID" value="GEU59289.1"/>
    <property type="molecule type" value="Genomic_DNA"/>
</dbReference>
<dbReference type="InterPro" id="IPR013103">
    <property type="entry name" value="RVT_2"/>
</dbReference>
<evidence type="ECO:0000256" key="3">
    <source>
        <dbReference type="PROSITE-ProRule" id="PRU00047"/>
    </source>
</evidence>
<dbReference type="PANTHER" id="PTHR42648:SF18">
    <property type="entry name" value="RETROTRANSPOSON, UNCLASSIFIED-LIKE PROTEIN"/>
    <property type="match status" value="1"/>
</dbReference>